<name>A0A182XSC2_ANOQN</name>
<feature type="transmembrane region" description="Helical" evidence="1">
    <location>
        <begin position="12"/>
        <end position="36"/>
    </location>
</feature>
<evidence type="ECO:0000256" key="1">
    <source>
        <dbReference type="SAM" id="Phobius"/>
    </source>
</evidence>
<sequence>MLHSSMKSILLFFYQTLSLLSFLLVSFFCAIIFIVYPKCAFAKKKKITVIMTSEYNFASNDSNEHGFSFLLRLIFLYRALQNLTVSGFDGW</sequence>
<protein>
    <submittedName>
        <fullName evidence="2">Uncharacterized protein</fullName>
    </submittedName>
</protein>
<proteinExistence type="predicted"/>
<evidence type="ECO:0000313" key="2">
    <source>
        <dbReference type="EnsemblMetazoa" id="AQUA014735-PA"/>
    </source>
</evidence>
<dbReference type="EnsemblMetazoa" id="AQUA014735-RA">
    <property type="protein sequence ID" value="AQUA014735-PA"/>
    <property type="gene ID" value="AQUA014735"/>
</dbReference>
<dbReference type="VEuPathDB" id="VectorBase:AQUA014735"/>
<keyword evidence="1" id="KW-0812">Transmembrane</keyword>
<dbReference type="Proteomes" id="UP000076407">
    <property type="component" value="Unassembled WGS sequence"/>
</dbReference>
<reference evidence="2" key="1">
    <citation type="submission" date="2020-05" db="UniProtKB">
        <authorList>
            <consortium name="EnsemblMetazoa"/>
        </authorList>
    </citation>
    <scope>IDENTIFICATION</scope>
    <source>
        <strain evidence="2">SANGQUA</strain>
    </source>
</reference>
<keyword evidence="1" id="KW-0472">Membrane</keyword>
<evidence type="ECO:0000313" key="3">
    <source>
        <dbReference type="Proteomes" id="UP000076407"/>
    </source>
</evidence>
<keyword evidence="3" id="KW-1185">Reference proteome</keyword>
<accession>A0A182XSC2</accession>
<organism evidence="2 3">
    <name type="scientific">Anopheles quadriannulatus</name>
    <name type="common">Mosquito</name>
    <dbReference type="NCBI Taxonomy" id="34691"/>
    <lineage>
        <taxon>Eukaryota</taxon>
        <taxon>Metazoa</taxon>
        <taxon>Ecdysozoa</taxon>
        <taxon>Arthropoda</taxon>
        <taxon>Hexapoda</taxon>
        <taxon>Insecta</taxon>
        <taxon>Pterygota</taxon>
        <taxon>Neoptera</taxon>
        <taxon>Endopterygota</taxon>
        <taxon>Diptera</taxon>
        <taxon>Nematocera</taxon>
        <taxon>Culicoidea</taxon>
        <taxon>Culicidae</taxon>
        <taxon>Anophelinae</taxon>
        <taxon>Anopheles</taxon>
    </lineage>
</organism>
<keyword evidence="1" id="KW-1133">Transmembrane helix</keyword>
<dbReference type="AlphaFoldDB" id="A0A182XSC2"/>